<dbReference type="Gene3D" id="3.40.430.10">
    <property type="entry name" value="Dihydrofolate Reductase, subunit A"/>
    <property type="match status" value="1"/>
</dbReference>
<evidence type="ECO:0000313" key="8">
    <source>
        <dbReference type="EMBL" id="KZO95045.1"/>
    </source>
</evidence>
<dbReference type="GO" id="GO:0006730">
    <property type="term" value="P:one-carbon metabolic process"/>
    <property type="evidence" value="ECO:0007669"/>
    <property type="project" value="UniProtKB-KW"/>
</dbReference>
<dbReference type="InterPro" id="IPR024072">
    <property type="entry name" value="DHFR-like_dom_sf"/>
</dbReference>
<dbReference type="PANTHER" id="PTHR48069">
    <property type="entry name" value="DIHYDROFOLATE REDUCTASE"/>
    <property type="match status" value="1"/>
</dbReference>
<dbReference type="PROSITE" id="PS51330">
    <property type="entry name" value="DHFR_2"/>
    <property type="match status" value="1"/>
</dbReference>
<organism evidence="8 9">
    <name type="scientific">Calocera viscosa (strain TUFC12733)</name>
    <dbReference type="NCBI Taxonomy" id="1330018"/>
    <lineage>
        <taxon>Eukaryota</taxon>
        <taxon>Fungi</taxon>
        <taxon>Dikarya</taxon>
        <taxon>Basidiomycota</taxon>
        <taxon>Agaricomycotina</taxon>
        <taxon>Dacrymycetes</taxon>
        <taxon>Dacrymycetales</taxon>
        <taxon>Dacrymycetaceae</taxon>
        <taxon>Calocera</taxon>
    </lineage>
</organism>
<dbReference type="PRINTS" id="PR00070">
    <property type="entry name" value="DHFR"/>
</dbReference>
<accession>A0A167KV93</accession>
<dbReference type="EMBL" id="KV417291">
    <property type="protein sequence ID" value="KZO95045.1"/>
    <property type="molecule type" value="Genomic_DNA"/>
</dbReference>
<dbReference type="GO" id="GO:0004146">
    <property type="term" value="F:dihydrofolate reductase activity"/>
    <property type="evidence" value="ECO:0007669"/>
    <property type="project" value="UniProtKB-EC"/>
</dbReference>
<evidence type="ECO:0000313" key="9">
    <source>
        <dbReference type="Proteomes" id="UP000076738"/>
    </source>
</evidence>
<keyword evidence="4" id="KW-0554">One-carbon metabolism</keyword>
<dbReference type="Pfam" id="PF00186">
    <property type="entry name" value="DHFR_1"/>
    <property type="match status" value="1"/>
</dbReference>
<dbReference type="CDD" id="cd00209">
    <property type="entry name" value="DHFR"/>
    <property type="match status" value="1"/>
</dbReference>
<feature type="domain" description="DHFR" evidence="7">
    <location>
        <begin position="5"/>
        <end position="220"/>
    </location>
</feature>
<dbReference type="GO" id="GO:0050661">
    <property type="term" value="F:NADP binding"/>
    <property type="evidence" value="ECO:0007669"/>
    <property type="project" value="InterPro"/>
</dbReference>
<evidence type="ECO:0000259" key="7">
    <source>
        <dbReference type="PROSITE" id="PS51330"/>
    </source>
</evidence>
<keyword evidence="5" id="KW-0521">NADP</keyword>
<reference evidence="8 9" key="1">
    <citation type="journal article" date="2016" name="Mol. Biol. Evol.">
        <title>Comparative Genomics of Early-Diverging Mushroom-Forming Fungi Provides Insights into the Origins of Lignocellulose Decay Capabilities.</title>
        <authorList>
            <person name="Nagy L.G."/>
            <person name="Riley R."/>
            <person name="Tritt A."/>
            <person name="Adam C."/>
            <person name="Daum C."/>
            <person name="Floudas D."/>
            <person name="Sun H."/>
            <person name="Yadav J.S."/>
            <person name="Pangilinan J."/>
            <person name="Larsson K.H."/>
            <person name="Matsuura K."/>
            <person name="Barry K."/>
            <person name="Labutti K."/>
            <person name="Kuo R."/>
            <person name="Ohm R.A."/>
            <person name="Bhattacharya S.S."/>
            <person name="Shirouzu T."/>
            <person name="Yoshinaga Y."/>
            <person name="Martin F.M."/>
            <person name="Grigoriev I.V."/>
            <person name="Hibbett D.S."/>
        </authorList>
    </citation>
    <scope>NUCLEOTIDE SEQUENCE [LARGE SCALE GENOMIC DNA]</scope>
    <source>
        <strain evidence="8 9">TUFC12733</strain>
    </source>
</reference>
<name>A0A167KV93_CALVF</name>
<comment type="pathway">
    <text evidence="1">Cofactor biosynthesis; tetrahydrofolate biosynthesis; 5,6,7,8-tetrahydrofolate from 7,8-dihydrofolate: step 1/1.</text>
</comment>
<dbReference type="GO" id="GO:0005739">
    <property type="term" value="C:mitochondrion"/>
    <property type="evidence" value="ECO:0007669"/>
    <property type="project" value="TreeGrafter"/>
</dbReference>
<dbReference type="GO" id="GO:0046452">
    <property type="term" value="P:dihydrofolate metabolic process"/>
    <property type="evidence" value="ECO:0007669"/>
    <property type="project" value="TreeGrafter"/>
</dbReference>
<dbReference type="PANTHER" id="PTHR48069:SF3">
    <property type="entry name" value="DIHYDROFOLATE REDUCTASE"/>
    <property type="match status" value="1"/>
</dbReference>
<sequence length="221" mass="24469">MSLPPLTMIVAATRANGIGLSRTNALPWRLPKEMAYFARVTTAAPEGKINAVVMGRNTWESIPERFRPLKGRWNVVLSSREMPQLADIPNAIHLASLSDLVLNHPSQPLHRIFIIGGASLYKSVASHPSLNRLLITRILSPAYEDCDVSFPSILDSSPPISTEHEIVKKNFASDGGQAKEEGKRWSLASHDELQTWVGAEVPVGVQEEKGTTYEFQMWVCK</sequence>
<keyword evidence="9" id="KW-1185">Reference proteome</keyword>
<protein>
    <recommendedName>
        <fullName evidence="3">Dihydrofolate reductase</fullName>
        <ecNumber evidence="2">1.5.1.3</ecNumber>
    </recommendedName>
</protein>
<dbReference type="InterPro" id="IPR012259">
    <property type="entry name" value="DHFR"/>
</dbReference>
<evidence type="ECO:0000256" key="4">
    <source>
        <dbReference type="ARBA" id="ARBA00022563"/>
    </source>
</evidence>
<evidence type="ECO:0000256" key="2">
    <source>
        <dbReference type="ARBA" id="ARBA00012856"/>
    </source>
</evidence>
<evidence type="ECO:0000256" key="5">
    <source>
        <dbReference type="ARBA" id="ARBA00022857"/>
    </source>
</evidence>
<dbReference type="EC" id="1.5.1.3" evidence="2"/>
<dbReference type="OrthoDB" id="414698at2759"/>
<gene>
    <name evidence="8" type="ORF">CALVIDRAFT_500736</name>
</gene>
<evidence type="ECO:0000256" key="1">
    <source>
        <dbReference type="ARBA" id="ARBA00004903"/>
    </source>
</evidence>
<dbReference type="InterPro" id="IPR001796">
    <property type="entry name" value="DHFR_dom"/>
</dbReference>
<dbReference type="AlphaFoldDB" id="A0A167KV93"/>
<dbReference type="SUPFAM" id="SSF53597">
    <property type="entry name" value="Dihydrofolate reductase-like"/>
    <property type="match status" value="1"/>
</dbReference>
<dbReference type="GO" id="GO:0046655">
    <property type="term" value="P:folic acid metabolic process"/>
    <property type="evidence" value="ECO:0007669"/>
    <property type="project" value="TreeGrafter"/>
</dbReference>
<dbReference type="Proteomes" id="UP000076738">
    <property type="component" value="Unassembled WGS sequence"/>
</dbReference>
<keyword evidence="6" id="KW-0560">Oxidoreductase</keyword>
<evidence type="ECO:0000256" key="6">
    <source>
        <dbReference type="ARBA" id="ARBA00023002"/>
    </source>
</evidence>
<dbReference type="STRING" id="1330018.A0A167KV93"/>
<proteinExistence type="predicted"/>
<evidence type="ECO:0000256" key="3">
    <source>
        <dbReference type="ARBA" id="ARBA00018886"/>
    </source>
</evidence>
<dbReference type="GO" id="GO:0046654">
    <property type="term" value="P:tetrahydrofolate biosynthetic process"/>
    <property type="evidence" value="ECO:0007669"/>
    <property type="project" value="InterPro"/>
</dbReference>